<sequence>MVYLFGQEEEGDHEEHRPDHRGQDARLRQHRVDQLPRIGDEDDCQRSPGKGARRREERAGGVCVRGAWQDPGGRRTERVHRAGRRVQDLSAAGGHRELAV</sequence>
<dbReference type="AlphaFoldDB" id="A0A8D8FKU4"/>
<organism evidence="2">
    <name type="scientific">Culex pipiens</name>
    <name type="common">House mosquito</name>
    <dbReference type="NCBI Taxonomy" id="7175"/>
    <lineage>
        <taxon>Eukaryota</taxon>
        <taxon>Metazoa</taxon>
        <taxon>Ecdysozoa</taxon>
        <taxon>Arthropoda</taxon>
        <taxon>Hexapoda</taxon>
        <taxon>Insecta</taxon>
        <taxon>Pterygota</taxon>
        <taxon>Neoptera</taxon>
        <taxon>Endopterygota</taxon>
        <taxon>Diptera</taxon>
        <taxon>Nematocera</taxon>
        <taxon>Culicoidea</taxon>
        <taxon>Culicidae</taxon>
        <taxon>Culicinae</taxon>
        <taxon>Culicini</taxon>
        <taxon>Culex</taxon>
        <taxon>Culex</taxon>
    </lineage>
</organism>
<evidence type="ECO:0000313" key="2">
    <source>
        <dbReference type="EMBL" id="CAG6473789.1"/>
    </source>
</evidence>
<accession>A0A8D8FKU4</accession>
<dbReference type="EMBL" id="HBUE01073565">
    <property type="protein sequence ID" value="CAG6473785.1"/>
    <property type="molecule type" value="Transcribed_RNA"/>
</dbReference>
<name>A0A8D8FKU4_CULPI</name>
<reference evidence="2" key="1">
    <citation type="submission" date="2021-05" db="EMBL/GenBank/DDBJ databases">
        <authorList>
            <person name="Alioto T."/>
            <person name="Alioto T."/>
            <person name="Gomez Garrido J."/>
        </authorList>
    </citation>
    <scope>NUCLEOTIDE SEQUENCE</scope>
</reference>
<dbReference type="EMBL" id="HBUE01073568">
    <property type="protein sequence ID" value="CAG6473789.1"/>
    <property type="molecule type" value="Transcribed_RNA"/>
</dbReference>
<evidence type="ECO:0000256" key="1">
    <source>
        <dbReference type="SAM" id="MobiDB-lite"/>
    </source>
</evidence>
<proteinExistence type="predicted"/>
<feature type="region of interest" description="Disordered" evidence="1">
    <location>
        <begin position="1"/>
        <end position="100"/>
    </location>
</feature>
<protein>
    <submittedName>
        <fullName evidence="2">(northern house mosquito) hypothetical protein</fullName>
    </submittedName>
</protein>
<feature type="compositionally biased region" description="Basic and acidic residues" evidence="1">
    <location>
        <begin position="13"/>
        <end position="34"/>
    </location>
</feature>